<dbReference type="Pfam" id="PF00294">
    <property type="entry name" value="PfkB"/>
    <property type="match status" value="1"/>
</dbReference>
<dbReference type="AlphaFoldDB" id="A0A849K3D7"/>
<dbReference type="InterPro" id="IPR002173">
    <property type="entry name" value="Carboh/pur_kinase_PfkB_CS"/>
</dbReference>
<dbReference type="InterPro" id="IPR052562">
    <property type="entry name" value="Ketohexokinase-related"/>
</dbReference>
<accession>A0A849K3D7</accession>
<dbReference type="PANTHER" id="PTHR42774">
    <property type="entry name" value="PHOSPHOTRANSFERASE SYSTEM TRANSPORT PROTEIN"/>
    <property type="match status" value="1"/>
</dbReference>
<sequence length="293" mass="29844">MPLADHTGTCWFVGLTTLDVVHRAAGRPDRDEKVTASRQDVAAGGPAANAAVTAAALGARAVLVTALGDSPVARAARTDLETHGVEVHDVVAPGQDFPLAVSAVLVDEATGERSVVSADAALAEAPPPRFLGDLPHPDVVLFDGHHPVIAGAAVGHLENRDPRPRVVLDAGRWRPLFAELLPVADVAAVSARFAVPGHEDVTAGAHALGARGVVVTHGDGPVEWSSGDDTGTVPVPAVEARDTLGAGDAFHGALAMALAGGAALPEACATAVEVAGTRVRHVGPRSWLAEVRR</sequence>
<dbReference type="Gene3D" id="3.40.1190.20">
    <property type="match status" value="1"/>
</dbReference>
<protein>
    <submittedName>
        <fullName evidence="4">Carbohydrate kinase</fullName>
    </submittedName>
</protein>
<dbReference type="EMBL" id="JABFAJ010000005">
    <property type="protein sequence ID" value="NNU26549.1"/>
    <property type="molecule type" value="Genomic_DNA"/>
</dbReference>
<proteinExistence type="predicted"/>
<dbReference type="GO" id="GO:0016301">
    <property type="term" value="F:kinase activity"/>
    <property type="evidence" value="ECO:0007669"/>
    <property type="project" value="UniProtKB-KW"/>
</dbReference>
<dbReference type="SUPFAM" id="SSF53613">
    <property type="entry name" value="Ribokinase-like"/>
    <property type="match status" value="1"/>
</dbReference>
<dbReference type="Proteomes" id="UP000557204">
    <property type="component" value="Unassembled WGS sequence"/>
</dbReference>
<comment type="caution">
    <text evidence="4">The sequence shown here is derived from an EMBL/GenBank/DDBJ whole genome shotgun (WGS) entry which is preliminary data.</text>
</comment>
<evidence type="ECO:0000313" key="4">
    <source>
        <dbReference type="EMBL" id="NNU26549.1"/>
    </source>
</evidence>
<keyword evidence="1" id="KW-0808">Transferase</keyword>
<name>A0A849K3D7_9MICO</name>
<evidence type="ECO:0000256" key="2">
    <source>
        <dbReference type="ARBA" id="ARBA00022777"/>
    </source>
</evidence>
<evidence type="ECO:0000256" key="1">
    <source>
        <dbReference type="ARBA" id="ARBA00022679"/>
    </source>
</evidence>
<keyword evidence="2 4" id="KW-0418">Kinase</keyword>
<organism evidence="4 5">
    <name type="scientific">Isoptericola sediminis</name>
    <dbReference type="NCBI Taxonomy" id="2733572"/>
    <lineage>
        <taxon>Bacteria</taxon>
        <taxon>Bacillati</taxon>
        <taxon>Actinomycetota</taxon>
        <taxon>Actinomycetes</taxon>
        <taxon>Micrococcales</taxon>
        <taxon>Promicromonosporaceae</taxon>
        <taxon>Isoptericola</taxon>
    </lineage>
</organism>
<dbReference type="PROSITE" id="PS00584">
    <property type="entry name" value="PFKB_KINASES_2"/>
    <property type="match status" value="1"/>
</dbReference>
<evidence type="ECO:0000313" key="5">
    <source>
        <dbReference type="Proteomes" id="UP000557204"/>
    </source>
</evidence>
<dbReference type="InterPro" id="IPR011611">
    <property type="entry name" value="PfkB_dom"/>
</dbReference>
<dbReference type="InterPro" id="IPR029056">
    <property type="entry name" value="Ribokinase-like"/>
</dbReference>
<dbReference type="PANTHER" id="PTHR42774:SF3">
    <property type="entry name" value="KETOHEXOKINASE"/>
    <property type="match status" value="1"/>
</dbReference>
<gene>
    <name evidence="4" type="ORF">HLI28_03195</name>
</gene>
<reference evidence="4 5" key="1">
    <citation type="submission" date="2020-05" db="EMBL/GenBank/DDBJ databases">
        <title>Genome sequence of Isoptericola sp. JC619 isolated from Chilika lagoon, India.</title>
        <authorList>
            <person name="Kumar D."/>
            <person name="Appam K."/>
            <person name="Gandham S."/>
            <person name="Uppada J."/>
            <person name="Sasikala C."/>
            <person name="Venkata Ramana C."/>
        </authorList>
    </citation>
    <scope>NUCLEOTIDE SEQUENCE [LARGE SCALE GENOMIC DNA]</scope>
    <source>
        <strain evidence="4 5">JC619</strain>
    </source>
</reference>
<evidence type="ECO:0000259" key="3">
    <source>
        <dbReference type="Pfam" id="PF00294"/>
    </source>
</evidence>
<dbReference type="RefSeq" id="WP_171246053.1">
    <property type="nucleotide sequence ID" value="NZ_JABFAJ010000005.1"/>
</dbReference>
<keyword evidence="5" id="KW-1185">Reference proteome</keyword>
<feature type="domain" description="Carbohydrate kinase PfkB" evidence="3">
    <location>
        <begin position="12"/>
        <end position="286"/>
    </location>
</feature>